<name>A0A150GR69_GONPE</name>
<proteinExistence type="predicted"/>
<gene>
    <name evidence="1" type="ORF">GPECTOR_10g873</name>
</gene>
<comment type="caution">
    <text evidence="1">The sequence shown here is derived from an EMBL/GenBank/DDBJ whole genome shotgun (WGS) entry which is preliminary data.</text>
</comment>
<evidence type="ECO:0000313" key="1">
    <source>
        <dbReference type="EMBL" id="KXZ52242.1"/>
    </source>
</evidence>
<evidence type="ECO:0000313" key="2">
    <source>
        <dbReference type="Proteomes" id="UP000075714"/>
    </source>
</evidence>
<dbReference type="AlphaFoldDB" id="A0A150GR69"/>
<organism evidence="1 2">
    <name type="scientific">Gonium pectorale</name>
    <name type="common">Green alga</name>
    <dbReference type="NCBI Taxonomy" id="33097"/>
    <lineage>
        <taxon>Eukaryota</taxon>
        <taxon>Viridiplantae</taxon>
        <taxon>Chlorophyta</taxon>
        <taxon>core chlorophytes</taxon>
        <taxon>Chlorophyceae</taxon>
        <taxon>CS clade</taxon>
        <taxon>Chlamydomonadales</taxon>
        <taxon>Volvocaceae</taxon>
        <taxon>Gonium</taxon>
    </lineage>
</organism>
<dbReference type="Proteomes" id="UP000075714">
    <property type="component" value="Unassembled WGS sequence"/>
</dbReference>
<protein>
    <submittedName>
        <fullName evidence="1">Uncharacterized protein</fullName>
    </submittedName>
</protein>
<keyword evidence="2" id="KW-1185">Reference proteome</keyword>
<reference evidence="2" key="1">
    <citation type="journal article" date="2016" name="Nat. Commun.">
        <title>The Gonium pectorale genome demonstrates co-option of cell cycle regulation during the evolution of multicellularity.</title>
        <authorList>
            <person name="Hanschen E.R."/>
            <person name="Marriage T.N."/>
            <person name="Ferris P.J."/>
            <person name="Hamaji T."/>
            <person name="Toyoda A."/>
            <person name="Fujiyama A."/>
            <person name="Neme R."/>
            <person name="Noguchi H."/>
            <person name="Minakuchi Y."/>
            <person name="Suzuki M."/>
            <person name="Kawai-Toyooka H."/>
            <person name="Smith D.R."/>
            <person name="Sparks H."/>
            <person name="Anderson J."/>
            <person name="Bakaric R."/>
            <person name="Luria V."/>
            <person name="Karger A."/>
            <person name="Kirschner M.W."/>
            <person name="Durand P.M."/>
            <person name="Michod R.E."/>
            <person name="Nozaki H."/>
            <person name="Olson B.J."/>
        </authorList>
    </citation>
    <scope>NUCLEOTIDE SEQUENCE [LARGE SCALE GENOMIC DNA]</scope>
    <source>
        <strain evidence="2">NIES-2863</strain>
    </source>
</reference>
<dbReference type="EMBL" id="LSYV01000011">
    <property type="protein sequence ID" value="KXZ52242.1"/>
    <property type="molecule type" value="Genomic_DNA"/>
</dbReference>
<accession>A0A150GR69</accession>
<sequence length="269" mass="28528">MVSVPASCSLANYGLFCYELATTIATAATTTAATATTTAASFIDPVRPAATSVAASSASANAAAAATHKVPVVCNAVPGTFVTSSVTFVCSCAACGGQPEWEPRDWLEHCGRSRTGQWYKETAVLVAGAARPQRLATYLRRWGYKAVSVPVAPGVREWRLLRESELPQPTQTAQVDLALKDDGQELRLTDVLPAEVSVLCNNVPGTLLADTWRIRCRCAACAAAGPADNNWSLTLWERHCEEGKPTKHLKPLVSIRLPPGSVPELPPGT</sequence>